<dbReference type="PANTHER" id="PTHR47739:SF1">
    <property type="entry name" value="TRNA1(VAL) (ADENINE(37)-N6)-METHYLTRANSFERASE"/>
    <property type="match status" value="1"/>
</dbReference>
<dbReference type="Gene3D" id="3.40.50.150">
    <property type="entry name" value="Vaccinia Virus protein VP39"/>
    <property type="match status" value="1"/>
</dbReference>
<proteinExistence type="predicted"/>
<dbReference type="RefSeq" id="WP_048877495.1">
    <property type="nucleotide sequence ID" value="NZ_BANC01000015.1"/>
</dbReference>
<dbReference type="OrthoDB" id="5489421at2"/>
<keyword evidence="2" id="KW-0489">Methyltransferase</keyword>
<dbReference type="InterPro" id="IPR029063">
    <property type="entry name" value="SAM-dependent_MTases_sf"/>
</dbReference>
<evidence type="ECO:0000313" key="3">
    <source>
        <dbReference type="Proteomes" id="UP000032668"/>
    </source>
</evidence>
<dbReference type="Proteomes" id="UP000032668">
    <property type="component" value="Unassembled WGS sequence"/>
</dbReference>
<gene>
    <name evidence="2" type="ORF">Aam_015_022</name>
</gene>
<accession>A0A0D6PBG3</accession>
<feature type="domain" description="Methyltransferase" evidence="1">
    <location>
        <begin position="46"/>
        <end position="136"/>
    </location>
</feature>
<name>A0A0D6PBG3_9PROT</name>
<comment type="caution">
    <text evidence="2">The sequence shown here is derived from an EMBL/GenBank/DDBJ whole genome shotgun (WGS) entry which is preliminary data.</text>
</comment>
<keyword evidence="2" id="KW-0808">Transferase</keyword>
<protein>
    <submittedName>
        <fullName evidence="2">Methyltransferase</fullName>
    </submittedName>
</protein>
<dbReference type="STRING" id="1120923.SAMN02746095_03029"/>
<keyword evidence="3" id="KW-1185">Reference proteome</keyword>
<dbReference type="EMBL" id="BANC01000015">
    <property type="protein sequence ID" value="GAN79012.1"/>
    <property type="molecule type" value="Genomic_DNA"/>
</dbReference>
<dbReference type="AlphaFoldDB" id="A0A0D6PBG3"/>
<evidence type="ECO:0000259" key="1">
    <source>
        <dbReference type="Pfam" id="PF13649"/>
    </source>
</evidence>
<evidence type="ECO:0000313" key="2">
    <source>
        <dbReference type="EMBL" id="GAN79012.1"/>
    </source>
</evidence>
<dbReference type="InterPro" id="IPR041698">
    <property type="entry name" value="Methyltransf_25"/>
</dbReference>
<reference evidence="2 3" key="1">
    <citation type="submission" date="2012-11" db="EMBL/GenBank/DDBJ databases">
        <title>Whole genome sequence of Acidocella aminolytica 101 = DSM 11237.</title>
        <authorList>
            <person name="Azuma Y."/>
            <person name="Higashiura N."/>
            <person name="Hirakawa H."/>
            <person name="Matsushita K."/>
        </authorList>
    </citation>
    <scope>NUCLEOTIDE SEQUENCE [LARGE SCALE GENOMIC DNA]</scope>
    <source>
        <strain evidence="3">101 / DSM 11237</strain>
    </source>
</reference>
<dbReference type="Pfam" id="PF13649">
    <property type="entry name" value="Methyltransf_25"/>
    <property type="match status" value="1"/>
</dbReference>
<dbReference type="GO" id="GO:0032259">
    <property type="term" value="P:methylation"/>
    <property type="evidence" value="ECO:0007669"/>
    <property type="project" value="UniProtKB-KW"/>
</dbReference>
<dbReference type="SUPFAM" id="SSF53335">
    <property type="entry name" value="S-adenosyl-L-methionine-dependent methyltransferases"/>
    <property type="match status" value="1"/>
</dbReference>
<dbReference type="PANTHER" id="PTHR47739">
    <property type="entry name" value="TRNA1(VAL) (ADENINE(37)-N6)-METHYLTRANSFERASE"/>
    <property type="match status" value="1"/>
</dbReference>
<sequence>MVENETTEGHLLDGQVAYRQFRQGHRSGFEPVLMAAMVPARANDVVLEAGTGAGAALLCLAARVPDVRGIGVERGAALARLATENFIANGFSGLAAVNGDATTLPFAPQTFQHVMANPPWFGTHNTASPDQARALAHHAPDSTLAGWVGELLRVLRDKGSITLALPAFAYTEATALLRPCCGGITLLPLWPRQGVKAKMILIQARKASRAPNVLLPGLVLHDETGLTPQAERLLRNGKGLEA</sequence>
<dbReference type="InterPro" id="IPR050210">
    <property type="entry name" value="tRNA_Adenine-N(6)_MTase"/>
</dbReference>
<organism evidence="2 3">
    <name type="scientific">Acidocella aminolytica 101 = DSM 11237</name>
    <dbReference type="NCBI Taxonomy" id="1120923"/>
    <lineage>
        <taxon>Bacteria</taxon>
        <taxon>Pseudomonadati</taxon>
        <taxon>Pseudomonadota</taxon>
        <taxon>Alphaproteobacteria</taxon>
        <taxon>Acetobacterales</taxon>
        <taxon>Acidocellaceae</taxon>
        <taxon>Acidocella</taxon>
    </lineage>
</organism>
<dbReference type="GO" id="GO:0008168">
    <property type="term" value="F:methyltransferase activity"/>
    <property type="evidence" value="ECO:0007669"/>
    <property type="project" value="UniProtKB-KW"/>
</dbReference>